<name>A0A0A9Z6P0_LYGHE</name>
<dbReference type="AlphaFoldDB" id="A0A0A9Z6P0"/>
<dbReference type="EMBL" id="GBHO01002672">
    <property type="protein sequence ID" value="JAG40932.1"/>
    <property type="molecule type" value="Transcribed_RNA"/>
</dbReference>
<protein>
    <submittedName>
        <fullName evidence="2">Holliday junction ATP-dependent DNA helicase RuvA</fullName>
    </submittedName>
</protein>
<sequence length="108" mass="11903">PPNRSPSAHPHPPPTPTLSNQSVFGDTVLDFLDRSIPSPFAVPSRTGSVLSVQTNLRISEQNVLLTFRPQNPNTTLFQTLLSVGSVTDENRNHIFFNRAGKMNLLDPQ</sequence>
<accession>A0A0A9Z6P0</accession>
<keyword evidence="2" id="KW-0378">Hydrolase</keyword>
<keyword evidence="2" id="KW-0547">Nucleotide-binding</keyword>
<dbReference type="GO" id="GO:0004386">
    <property type="term" value="F:helicase activity"/>
    <property type="evidence" value="ECO:0007669"/>
    <property type="project" value="UniProtKB-KW"/>
</dbReference>
<organism evidence="2">
    <name type="scientific">Lygus hesperus</name>
    <name type="common">Western plant bug</name>
    <dbReference type="NCBI Taxonomy" id="30085"/>
    <lineage>
        <taxon>Eukaryota</taxon>
        <taxon>Metazoa</taxon>
        <taxon>Ecdysozoa</taxon>
        <taxon>Arthropoda</taxon>
        <taxon>Hexapoda</taxon>
        <taxon>Insecta</taxon>
        <taxon>Pterygota</taxon>
        <taxon>Neoptera</taxon>
        <taxon>Paraneoptera</taxon>
        <taxon>Hemiptera</taxon>
        <taxon>Heteroptera</taxon>
        <taxon>Panheteroptera</taxon>
        <taxon>Cimicomorpha</taxon>
        <taxon>Miridae</taxon>
        <taxon>Mirini</taxon>
        <taxon>Lygus</taxon>
    </lineage>
</organism>
<feature type="non-terminal residue" evidence="2">
    <location>
        <position position="1"/>
    </location>
</feature>
<keyword evidence="2" id="KW-0067">ATP-binding</keyword>
<evidence type="ECO:0000256" key="1">
    <source>
        <dbReference type="SAM" id="MobiDB-lite"/>
    </source>
</evidence>
<evidence type="ECO:0000313" key="2">
    <source>
        <dbReference type="EMBL" id="JAG40932.1"/>
    </source>
</evidence>
<gene>
    <name evidence="2" type="primary">ruvA_3</name>
    <name evidence="2" type="ORF">CM83_104975</name>
</gene>
<keyword evidence="2" id="KW-0347">Helicase</keyword>
<proteinExistence type="predicted"/>
<reference evidence="2" key="1">
    <citation type="journal article" date="2014" name="PLoS ONE">
        <title>Transcriptome-Based Identification of ABC Transporters in the Western Tarnished Plant Bug Lygus hesperus.</title>
        <authorList>
            <person name="Hull J.J."/>
            <person name="Chaney K."/>
            <person name="Geib S.M."/>
            <person name="Fabrick J.A."/>
            <person name="Brent C.S."/>
            <person name="Walsh D."/>
            <person name="Lavine L.C."/>
        </authorList>
    </citation>
    <scope>NUCLEOTIDE SEQUENCE</scope>
</reference>
<reference evidence="2" key="2">
    <citation type="submission" date="2014-07" db="EMBL/GenBank/DDBJ databases">
        <authorList>
            <person name="Hull J."/>
        </authorList>
    </citation>
    <scope>NUCLEOTIDE SEQUENCE</scope>
</reference>
<feature type="compositionally biased region" description="Pro residues" evidence="1">
    <location>
        <begin position="1"/>
        <end position="16"/>
    </location>
</feature>
<feature type="region of interest" description="Disordered" evidence="1">
    <location>
        <begin position="1"/>
        <end position="22"/>
    </location>
</feature>